<accession>A0ABQ9ZNG2</accession>
<organism evidence="1 2">
    <name type="scientific">Daphnia magna</name>
    <dbReference type="NCBI Taxonomy" id="35525"/>
    <lineage>
        <taxon>Eukaryota</taxon>
        <taxon>Metazoa</taxon>
        <taxon>Ecdysozoa</taxon>
        <taxon>Arthropoda</taxon>
        <taxon>Crustacea</taxon>
        <taxon>Branchiopoda</taxon>
        <taxon>Diplostraca</taxon>
        <taxon>Cladocera</taxon>
        <taxon>Anomopoda</taxon>
        <taxon>Daphniidae</taxon>
        <taxon>Daphnia</taxon>
    </lineage>
</organism>
<keyword evidence="2" id="KW-1185">Reference proteome</keyword>
<proteinExistence type="predicted"/>
<dbReference type="EMBL" id="JAOYFB010000004">
    <property type="protein sequence ID" value="KAK4014473.1"/>
    <property type="molecule type" value="Genomic_DNA"/>
</dbReference>
<gene>
    <name evidence="1" type="ORF">OUZ56_026996</name>
</gene>
<comment type="caution">
    <text evidence="1">The sequence shown here is derived from an EMBL/GenBank/DDBJ whole genome shotgun (WGS) entry which is preliminary data.</text>
</comment>
<sequence length="73" mass="8137">MKTSVRSNEGRTRLSQTISVVSIRVLEYFHFPPLSRCGASNPVGYQSGYLVGERIPITSNQLFHLSLINDLAN</sequence>
<protein>
    <submittedName>
        <fullName evidence="1">Uncharacterized protein</fullName>
    </submittedName>
</protein>
<evidence type="ECO:0000313" key="1">
    <source>
        <dbReference type="EMBL" id="KAK4014473.1"/>
    </source>
</evidence>
<dbReference type="Proteomes" id="UP001234178">
    <property type="component" value="Unassembled WGS sequence"/>
</dbReference>
<evidence type="ECO:0000313" key="2">
    <source>
        <dbReference type="Proteomes" id="UP001234178"/>
    </source>
</evidence>
<name>A0ABQ9ZNG2_9CRUS</name>
<reference evidence="1 2" key="1">
    <citation type="journal article" date="2023" name="Nucleic Acids Res.">
        <title>The hologenome of Daphnia magna reveals possible DNA methylation and microbiome-mediated evolution of the host genome.</title>
        <authorList>
            <person name="Chaturvedi A."/>
            <person name="Li X."/>
            <person name="Dhandapani V."/>
            <person name="Marshall H."/>
            <person name="Kissane S."/>
            <person name="Cuenca-Cambronero M."/>
            <person name="Asole G."/>
            <person name="Calvet F."/>
            <person name="Ruiz-Romero M."/>
            <person name="Marangio P."/>
            <person name="Guigo R."/>
            <person name="Rago D."/>
            <person name="Mirbahai L."/>
            <person name="Eastwood N."/>
            <person name="Colbourne J.K."/>
            <person name="Zhou J."/>
            <person name="Mallon E."/>
            <person name="Orsini L."/>
        </authorList>
    </citation>
    <scope>NUCLEOTIDE SEQUENCE [LARGE SCALE GENOMIC DNA]</scope>
    <source>
        <strain evidence="1">LRV0_1</strain>
    </source>
</reference>